<dbReference type="Pfam" id="PF00035">
    <property type="entry name" value="dsrm"/>
    <property type="match status" value="2"/>
</dbReference>
<dbReference type="OrthoDB" id="10268011at2759"/>
<dbReference type="InterPro" id="IPR014720">
    <property type="entry name" value="dsRBD_dom"/>
</dbReference>
<dbReference type="PANTHER" id="PTHR10910:SF145">
    <property type="entry name" value="DOUBLE-STRANDED RNA-SPECIFIC ADENOSINE DEAMINASE-LIKE"/>
    <property type="match status" value="1"/>
</dbReference>
<dbReference type="GO" id="GO:0006396">
    <property type="term" value="P:RNA processing"/>
    <property type="evidence" value="ECO:0007669"/>
    <property type="project" value="InterPro"/>
</dbReference>
<dbReference type="SUPFAM" id="SSF54768">
    <property type="entry name" value="dsRNA-binding domain-like"/>
    <property type="match status" value="2"/>
</dbReference>
<dbReference type="EMBL" id="CAIIXF020000012">
    <property type="protein sequence ID" value="CAH1802225.1"/>
    <property type="molecule type" value="Genomic_DNA"/>
</dbReference>
<dbReference type="Proteomes" id="UP000749559">
    <property type="component" value="Unassembled WGS sequence"/>
</dbReference>
<proteinExistence type="predicted"/>
<dbReference type="GO" id="GO:0003725">
    <property type="term" value="F:double-stranded RNA binding"/>
    <property type="evidence" value="ECO:0007669"/>
    <property type="project" value="TreeGrafter"/>
</dbReference>
<dbReference type="SMART" id="SM00552">
    <property type="entry name" value="ADEAMc"/>
    <property type="match status" value="1"/>
</dbReference>
<dbReference type="PANTHER" id="PTHR10910">
    <property type="entry name" value="EUKARYOTE SPECIFIC DSRNA BINDING PROTEIN"/>
    <property type="match status" value="1"/>
</dbReference>
<dbReference type="PROSITE" id="PS50141">
    <property type="entry name" value="A_DEAMIN_EDITASE"/>
    <property type="match status" value="1"/>
</dbReference>
<organism evidence="1 2">
    <name type="scientific">Owenia fusiformis</name>
    <name type="common">Polychaete worm</name>
    <dbReference type="NCBI Taxonomy" id="6347"/>
    <lineage>
        <taxon>Eukaryota</taxon>
        <taxon>Metazoa</taxon>
        <taxon>Spiralia</taxon>
        <taxon>Lophotrochozoa</taxon>
        <taxon>Annelida</taxon>
        <taxon>Polychaeta</taxon>
        <taxon>Sedentaria</taxon>
        <taxon>Canalipalpata</taxon>
        <taxon>Sabellida</taxon>
        <taxon>Oweniida</taxon>
        <taxon>Oweniidae</taxon>
        <taxon>Owenia</taxon>
    </lineage>
</organism>
<dbReference type="Gene3D" id="3.30.160.20">
    <property type="match status" value="2"/>
</dbReference>
<dbReference type="CDD" id="cd19875">
    <property type="entry name" value="DSRM_EIF2AK2-like"/>
    <property type="match status" value="1"/>
</dbReference>
<keyword evidence="2" id="KW-1185">Reference proteome</keyword>
<comment type="caution">
    <text evidence="1">The sequence shown here is derived from an EMBL/GenBank/DDBJ whole genome shotgun (WGS) entry which is preliminary data.</text>
</comment>
<dbReference type="Pfam" id="PF02137">
    <property type="entry name" value="A_deamin"/>
    <property type="match status" value="1"/>
</dbReference>
<dbReference type="CDD" id="cd19905">
    <property type="entry name" value="DSRM_ADAD1"/>
    <property type="match status" value="1"/>
</dbReference>
<dbReference type="GO" id="GO:0003726">
    <property type="term" value="F:double-stranded RNA adenosine deaminase activity"/>
    <property type="evidence" value="ECO:0007669"/>
    <property type="project" value="TreeGrafter"/>
</dbReference>
<dbReference type="GO" id="GO:0008251">
    <property type="term" value="F:tRNA-specific adenosine deaminase activity"/>
    <property type="evidence" value="ECO:0007669"/>
    <property type="project" value="TreeGrafter"/>
</dbReference>
<dbReference type="InterPro" id="IPR044455">
    <property type="entry name" value="ADAD1_DSRM"/>
</dbReference>
<dbReference type="GO" id="GO:0005730">
    <property type="term" value="C:nucleolus"/>
    <property type="evidence" value="ECO:0007669"/>
    <property type="project" value="TreeGrafter"/>
</dbReference>
<dbReference type="GO" id="GO:0006382">
    <property type="term" value="P:adenosine to inosine editing"/>
    <property type="evidence" value="ECO:0007669"/>
    <property type="project" value="TreeGrafter"/>
</dbReference>
<evidence type="ECO:0000313" key="1">
    <source>
        <dbReference type="EMBL" id="CAH1802225.1"/>
    </source>
</evidence>
<evidence type="ECO:0000313" key="2">
    <source>
        <dbReference type="Proteomes" id="UP000749559"/>
    </source>
</evidence>
<accession>A0A8J1TLD3</accession>
<gene>
    <name evidence="1" type="ORF">OFUS_LOCUS25930</name>
</gene>
<dbReference type="SMART" id="SM00358">
    <property type="entry name" value="DSRM"/>
    <property type="match status" value="2"/>
</dbReference>
<name>A0A8J1TLD3_OWEFU</name>
<protein>
    <submittedName>
        <fullName evidence="1">Uncharacterized protein</fullName>
    </submittedName>
</protein>
<reference evidence="1" key="1">
    <citation type="submission" date="2022-03" db="EMBL/GenBank/DDBJ databases">
        <authorList>
            <person name="Martin C."/>
        </authorList>
    </citation>
    <scope>NUCLEOTIDE SEQUENCE</scope>
</reference>
<dbReference type="PROSITE" id="PS50137">
    <property type="entry name" value="DS_RBD"/>
    <property type="match status" value="2"/>
</dbReference>
<dbReference type="InterPro" id="IPR002466">
    <property type="entry name" value="A_deamin"/>
</dbReference>
<sequence length="763" mass="85206">MAHGDGISKDMFYQISLQQQGGLRRPTTAPKCLEGTGIKAPTMSRTAHTTAYTTQREQKYIPGLTQAPPSSASLPPTLATQTQGITQQPAKSTPKKVPKALIDAFLSGKKNPVSAIMEYSSMVRYTTTFHETSVDHPSIVDRFANYCEIEGIGKFPQGTGKTKKEAKTNAAKIAFTALLGVEEDDVEDEKESGKVLFDSHGRKIVMKSNVNEPSRPAVQEEDTNDEYIPGAHGQSTSIAALSKNPVSVLHEYCQSRKKPFTIEIEDIPGQSGFSATVHIDGMRVASAAAPNKKDAKREAADVAVSILLAYDKPEEVKEELGHYDKMAALSHSCLHKHLMAVPEHYAGRKILATFIIKRTPNDDGEVVAMGTGNTCITGDRLSMDGRTLNDCHAEVIARRSLLRYLLKELKMFYEGSIVHSIFEEKEGTTKLGLKEHISFHLYISKAPCGDAALFSPRQENPLSDADLELMNSGAHYPTFQHDTQGNLRTKIELGAENEDGEGTIPVDKSRPYIQTWDGIMHGERLRTMSCSDKLLRWNVLGLQGALLSHFVSPVYVSSISIGSLYDHGHLTRAICCRLPDELTHQVPPNSGFYLSHPHVGRVTHYDPSRDVEKSNTLSINWSHEDDKVEVVDARIGKSTPRSPFRTSASGASRLCKMGFYHRFKELAKLAKRYKLLDAKNYYEAKMMNKDYQTTKRILFSVIENTGYVGKSCLGDELSWDEMFWYEMSWDELSWDEMSWDEMSWDELSWDELLGDELSWDELS</sequence>
<dbReference type="GO" id="GO:0005737">
    <property type="term" value="C:cytoplasm"/>
    <property type="evidence" value="ECO:0007669"/>
    <property type="project" value="TreeGrafter"/>
</dbReference>
<dbReference type="AlphaFoldDB" id="A0A8J1TLD3"/>